<dbReference type="PRINTS" id="PR00081">
    <property type="entry name" value="GDHRDH"/>
</dbReference>
<comment type="caution">
    <text evidence="2">The sequence shown here is derived from an EMBL/GenBank/DDBJ whole genome shotgun (WGS) entry which is preliminary data.</text>
</comment>
<dbReference type="eggNOG" id="COG1028">
    <property type="taxonomic scope" value="Bacteria"/>
</dbReference>
<dbReference type="EMBL" id="AVPL01000020">
    <property type="protein sequence ID" value="KGN41271.1"/>
    <property type="molecule type" value="Genomic_DNA"/>
</dbReference>
<dbReference type="InterPro" id="IPR002347">
    <property type="entry name" value="SDR_fam"/>
</dbReference>
<organism evidence="2 3">
    <name type="scientific">Knoellia aerolata DSM 18566</name>
    <dbReference type="NCBI Taxonomy" id="1385519"/>
    <lineage>
        <taxon>Bacteria</taxon>
        <taxon>Bacillati</taxon>
        <taxon>Actinomycetota</taxon>
        <taxon>Actinomycetes</taxon>
        <taxon>Micrococcales</taxon>
        <taxon>Intrasporangiaceae</taxon>
        <taxon>Knoellia</taxon>
    </lineage>
</organism>
<keyword evidence="3" id="KW-1185">Reference proteome</keyword>
<dbReference type="Gene3D" id="3.40.50.720">
    <property type="entry name" value="NAD(P)-binding Rossmann-like Domain"/>
    <property type="match status" value="1"/>
</dbReference>
<dbReference type="PANTHER" id="PTHR43157:SF31">
    <property type="entry name" value="PHOSPHATIDYLINOSITOL-GLYCAN BIOSYNTHESIS CLASS F PROTEIN"/>
    <property type="match status" value="1"/>
</dbReference>
<keyword evidence="1" id="KW-0560">Oxidoreductase</keyword>
<proteinExistence type="predicted"/>
<dbReference type="RefSeq" id="WP_035936723.1">
    <property type="nucleotide sequence ID" value="NZ_AVPL01000020.1"/>
</dbReference>
<evidence type="ECO:0000313" key="2">
    <source>
        <dbReference type="EMBL" id="KGN41271.1"/>
    </source>
</evidence>
<dbReference type="InterPro" id="IPR036291">
    <property type="entry name" value="NAD(P)-bd_dom_sf"/>
</dbReference>
<dbReference type="Proteomes" id="UP000030013">
    <property type="component" value="Unassembled WGS sequence"/>
</dbReference>
<evidence type="ECO:0000256" key="1">
    <source>
        <dbReference type="ARBA" id="ARBA00023002"/>
    </source>
</evidence>
<dbReference type="GO" id="GO:0016491">
    <property type="term" value="F:oxidoreductase activity"/>
    <property type="evidence" value="ECO:0007669"/>
    <property type="project" value="UniProtKB-KW"/>
</dbReference>
<dbReference type="Pfam" id="PF00106">
    <property type="entry name" value="adh_short"/>
    <property type="match status" value="1"/>
</dbReference>
<sequence>MNPDTPSRTIVITGASDGIGAAAARTLSAAGHQVVIVGRSPEKTAAVAADLGVPFHVADYADLAQVRRLADELRQAYPRIDVLANNAGGIMGGRAITRDGFEKTFQVNHLAGFLLTELLMPTLRASRATVIQTASAAARHFSHFDIDDLQNETAYSPQKAYGNGKLANILFTRELHRRHGADGISAVAFHPGVVATNFASDTTHLMRLLYHTPVLNRLVLTSPDKGAAQLVWLARSTPGTDWERGAYYEKQRVAGSAPAAHDDTLAEALWESSEGMTRQSA</sequence>
<protein>
    <submittedName>
        <fullName evidence="2">Short-chain dehydrogenase</fullName>
    </submittedName>
</protein>
<dbReference type="STRING" id="1385519.N801_08555"/>
<reference evidence="2 3" key="1">
    <citation type="submission" date="2013-08" db="EMBL/GenBank/DDBJ databases">
        <title>The genome sequence of Knoellia aerolata.</title>
        <authorList>
            <person name="Zhu W."/>
            <person name="Wang G."/>
        </authorList>
    </citation>
    <scope>NUCLEOTIDE SEQUENCE [LARGE SCALE GENOMIC DNA]</scope>
    <source>
        <strain evidence="2 3">DSM 18566</strain>
    </source>
</reference>
<dbReference type="SUPFAM" id="SSF51735">
    <property type="entry name" value="NAD(P)-binding Rossmann-fold domains"/>
    <property type="match status" value="1"/>
</dbReference>
<dbReference type="PANTHER" id="PTHR43157">
    <property type="entry name" value="PHOSPHATIDYLINOSITOL-GLYCAN BIOSYNTHESIS CLASS F PROTEIN-RELATED"/>
    <property type="match status" value="1"/>
</dbReference>
<evidence type="ECO:0000313" key="3">
    <source>
        <dbReference type="Proteomes" id="UP000030013"/>
    </source>
</evidence>
<accession>A0A0A0K0F8</accession>
<name>A0A0A0K0F8_9MICO</name>
<gene>
    <name evidence="2" type="ORF">N801_08555</name>
</gene>
<dbReference type="AlphaFoldDB" id="A0A0A0K0F8"/>